<keyword evidence="2" id="KW-1185">Reference proteome</keyword>
<sequence>MLNGGNVPFHRKSLSREVHVEEATKSSKSILRAPVLTCAKPVERIGFPLITTALANMEIAFGDSLMRISLEHATSLIIPITQSPLCLLTSFPLIAPLHIPDEKIFQTTPMIQIIEPQYRLFRRDFDRMNPPHHRPLLLLSGPHPRSPSRKEKSPKDPASVPWSPV</sequence>
<evidence type="ECO:0000313" key="2">
    <source>
        <dbReference type="Proteomes" id="UP000308600"/>
    </source>
</evidence>
<organism evidence="1 2">
    <name type="scientific">Pluteus cervinus</name>
    <dbReference type="NCBI Taxonomy" id="181527"/>
    <lineage>
        <taxon>Eukaryota</taxon>
        <taxon>Fungi</taxon>
        <taxon>Dikarya</taxon>
        <taxon>Basidiomycota</taxon>
        <taxon>Agaricomycotina</taxon>
        <taxon>Agaricomycetes</taxon>
        <taxon>Agaricomycetidae</taxon>
        <taxon>Agaricales</taxon>
        <taxon>Pluteineae</taxon>
        <taxon>Pluteaceae</taxon>
        <taxon>Pluteus</taxon>
    </lineage>
</organism>
<name>A0ACD3AYI0_9AGAR</name>
<protein>
    <submittedName>
        <fullName evidence="1">Uncharacterized protein</fullName>
    </submittedName>
</protein>
<gene>
    <name evidence="1" type="ORF">BDN72DRAFT_838404</name>
</gene>
<dbReference type="Proteomes" id="UP000308600">
    <property type="component" value="Unassembled WGS sequence"/>
</dbReference>
<dbReference type="EMBL" id="ML208306">
    <property type="protein sequence ID" value="TFK70870.1"/>
    <property type="molecule type" value="Genomic_DNA"/>
</dbReference>
<proteinExistence type="predicted"/>
<accession>A0ACD3AYI0</accession>
<reference evidence="1 2" key="1">
    <citation type="journal article" date="2019" name="Nat. Ecol. Evol.">
        <title>Megaphylogeny resolves global patterns of mushroom evolution.</title>
        <authorList>
            <person name="Varga T."/>
            <person name="Krizsan K."/>
            <person name="Foldi C."/>
            <person name="Dima B."/>
            <person name="Sanchez-Garcia M."/>
            <person name="Sanchez-Ramirez S."/>
            <person name="Szollosi G.J."/>
            <person name="Szarkandi J.G."/>
            <person name="Papp V."/>
            <person name="Albert L."/>
            <person name="Andreopoulos W."/>
            <person name="Angelini C."/>
            <person name="Antonin V."/>
            <person name="Barry K.W."/>
            <person name="Bougher N.L."/>
            <person name="Buchanan P."/>
            <person name="Buyck B."/>
            <person name="Bense V."/>
            <person name="Catcheside P."/>
            <person name="Chovatia M."/>
            <person name="Cooper J."/>
            <person name="Damon W."/>
            <person name="Desjardin D."/>
            <person name="Finy P."/>
            <person name="Geml J."/>
            <person name="Haridas S."/>
            <person name="Hughes K."/>
            <person name="Justo A."/>
            <person name="Karasinski D."/>
            <person name="Kautmanova I."/>
            <person name="Kiss B."/>
            <person name="Kocsube S."/>
            <person name="Kotiranta H."/>
            <person name="LaButti K.M."/>
            <person name="Lechner B.E."/>
            <person name="Liimatainen K."/>
            <person name="Lipzen A."/>
            <person name="Lukacs Z."/>
            <person name="Mihaltcheva S."/>
            <person name="Morgado L.N."/>
            <person name="Niskanen T."/>
            <person name="Noordeloos M.E."/>
            <person name="Ohm R.A."/>
            <person name="Ortiz-Santana B."/>
            <person name="Ovrebo C."/>
            <person name="Racz N."/>
            <person name="Riley R."/>
            <person name="Savchenko A."/>
            <person name="Shiryaev A."/>
            <person name="Soop K."/>
            <person name="Spirin V."/>
            <person name="Szebenyi C."/>
            <person name="Tomsovsky M."/>
            <person name="Tulloss R.E."/>
            <person name="Uehling J."/>
            <person name="Grigoriev I.V."/>
            <person name="Vagvolgyi C."/>
            <person name="Papp T."/>
            <person name="Martin F.M."/>
            <person name="Miettinen O."/>
            <person name="Hibbett D.S."/>
            <person name="Nagy L.G."/>
        </authorList>
    </citation>
    <scope>NUCLEOTIDE SEQUENCE [LARGE SCALE GENOMIC DNA]</scope>
    <source>
        <strain evidence="1 2">NL-1719</strain>
    </source>
</reference>
<evidence type="ECO:0000313" key="1">
    <source>
        <dbReference type="EMBL" id="TFK70870.1"/>
    </source>
</evidence>